<organism evidence="1 2">
    <name type="scientific">Hankyongella ginsenosidimutans</name>
    <dbReference type="NCBI Taxonomy" id="1763828"/>
    <lineage>
        <taxon>Bacteria</taxon>
        <taxon>Pseudomonadati</taxon>
        <taxon>Pseudomonadota</taxon>
        <taxon>Alphaproteobacteria</taxon>
        <taxon>Sphingomonadales</taxon>
        <taxon>Sphingomonadaceae</taxon>
        <taxon>Hankyongella</taxon>
    </lineage>
</organism>
<sequence>MGAWFICRSGEPAATSAKLAAARAQFRRHGLPEPVDFATPTHQGFFSGPVHAGLPTHVQRGGDFVAVAGTLFYKGQGGEAALLQLLDDFTFPFERWSDCIGQFALLVCKDGVLHVATDYFAAFQVFHDAARDIVSTSMLATVACLPRVRFSPQGSTSSCSAPFRWATRRYSRR</sequence>
<name>A0A4D7C0F1_9SPHN</name>
<gene>
    <name evidence="1" type="ORF">E6W36_05410</name>
</gene>
<dbReference type="KEGG" id="hgn:E6W36_05410"/>
<evidence type="ECO:0000313" key="2">
    <source>
        <dbReference type="Proteomes" id="UP000298714"/>
    </source>
</evidence>
<dbReference type="EMBL" id="CP039704">
    <property type="protein sequence ID" value="QCI79194.1"/>
    <property type="molecule type" value="Genomic_DNA"/>
</dbReference>
<reference evidence="2" key="1">
    <citation type="submission" date="2019-04" db="EMBL/GenBank/DDBJ databases">
        <title>Complete genome sequence of Sphingomonas sp. W1-2-3.</title>
        <authorList>
            <person name="Im W.T."/>
        </authorList>
    </citation>
    <scope>NUCLEOTIDE SEQUENCE [LARGE SCALE GENOMIC DNA]</scope>
    <source>
        <strain evidence="2">W1-2-3</strain>
    </source>
</reference>
<keyword evidence="2" id="KW-1185">Reference proteome</keyword>
<dbReference type="Proteomes" id="UP000298714">
    <property type="component" value="Chromosome"/>
</dbReference>
<accession>A0A4D7C0F1</accession>
<evidence type="ECO:0000313" key="1">
    <source>
        <dbReference type="EMBL" id="QCI79194.1"/>
    </source>
</evidence>
<dbReference type="RefSeq" id="WP_222874017.1">
    <property type="nucleotide sequence ID" value="NZ_CP039704.1"/>
</dbReference>
<protein>
    <submittedName>
        <fullName evidence="1">Uncharacterized protein</fullName>
    </submittedName>
</protein>
<dbReference type="AlphaFoldDB" id="A0A4D7C0F1"/>
<proteinExistence type="predicted"/>